<protein>
    <submittedName>
        <fullName evidence="1">Putative ovule protein</fullName>
    </submittedName>
</protein>
<reference evidence="1" key="1">
    <citation type="submission" date="2015-12" db="EMBL/GenBank/DDBJ databases">
        <title>Gene expression during late stages of embryo sac development: a critical building block for successful pollen-pistil interactions.</title>
        <authorList>
            <person name="Liu Y."/>
            <person name="Joly V."/>
            <person name="Sabar M."/>
            <person name="Matton D.P."/>
        </authorList>
    </citation>
    <scope>NUCLEOTIDE SEQUENCE</scope>
</reference>
<accession>A0A0V0H935</accession>
<organism evidence="1">
    <name type="scientific">Solanum chacoense</name>
    <name type="common">Chaco potato</name>
    <dbReference type="NCBI Taxonomy" id="4108"/>
    <lineage>
        <taxon>Eukaryota</taxon>
        <taxon>Viridiplantae</taxon>
        <taxon>Streptophyta</taxon>
        <taxon>Embryophyta</taxon>
        <taxon>Tracheophyta</taxon>
        <taxon>Spermatophyta</taxon>
        <taxon>Magnoliopsida</taxon>
        <taxon>eudicotyledons</taxon>
        <taxon>Gunneridae</taxon>
        <taxon>Pentapetalae</taxon>
        <taxon>asterids</taxon>
        <taxon>lamiids</taxon>
        <taxon>Solanales</taxon>
        <taxon>Solanaceae</taxon>
        <taxon>Solanoideae</taxon>
        <taxon>Solaneae</taxon>
        <taxon>Solanum</taxon>
    </lineage>
</organism>
<evidence type="ECO:0000313" key="1">
    <source>
        <dbReference type="EMBL" id="JAP16728.1"/>
    </source>
</evidence>
<name>A0A0V0H935_SOLCH</name>
<dbReference type="AlphaFoldDB" id="A0A0V0H935"/>
<proteinExistence type="predicted"/>
<dbReference type="EMBL" id="GEDG01023454">
    <property type="protein sequence ID" value="JAP16728.1"/>
    <property type="molecule type" value="Transcribed_RNA"/>
</dbReference>
<sequence length="62" mass="7235">MFFAHTSLTPHYYHVKYKKLGCTNLMLAQPPIKLKYGHNNAKSEILSRLCFCPEMARYVNKS</sequence>